<reference evidence="7 8" key="1">
    <citation type="submission" date="2019-03" db="EMBL/GenBank/DDBJ databases">
        <title>Metabolic potential of uncultured bacteria and archaea associated with petroleum seepage in deep-sea sediments.</title>
        <authorList>
            <person name="Dong X."/>
            <person name="Hubert C."/>
        </authorList>
    </citation>
    <scope>NUCLEOTIDE SEQUENCE [LARGE SCALE GENOMIC DNA]</scope>
    <source>
        <strain evidence="7">E44_bin3</strain>
    </source>
</reference>
<comment type="caution">
    <text evidence="7">The sequence shown here is derived from an EMBL/GenBank/DDBJ whole genome shotgun (WGS) entry which is preliminary data.</text>
</comment>
<keyword evidence="3 5" id="KW-0687">Ribonucleoprotein</keyword>
<evidence type="ECO:0000256" key="3">
    <source>
        <dbReference type="ARBA" id="ARBA00023274"/>
    </source>
</evidence>
<evidence type="ECO:0000256" key="2">
    <source>
        <dbReference type="ARBA" id="ARBA00022980"/>
    </source>
</evidence>
<evidence type="ECO:0000256" key="4">
    <source>
        <dbReference type="ARBA" id="ARBA00035244"/>
    </source>
</evidence>
<protein>
    <recommendedName>
        <fullName evidence="4 5">Large ribosomal subunit protein uL4</fullName>
    </recommendedName>
</protein>
<dbReference type="GO" id="GO:0019843">
    <property type="term" value="F:rRNA binding"/>
    <property type="evidence" value="ECO:0007669"/>
    <property type="project" value="UniProtKB-UniRule"/>
</dbReference>
<accession>A0A523TFH9</accession>
<dbReference type="PANTHER" id="PTHR10746:SF6">
    <property type="entry name" value="LARGE RIBOSOMAL SUBUNIT PROTEIN UL4M"/>
    <property type="match status" value="1"/>
</dbReference>
<dbReference type="EMBL" id="SOJT01000096">
    <property type="protein sequence ID" value="TET29098.1"/>
    <property type="molecule type" value="Genomic_DNA"/>
</dbReference>
<dbReference type="GO" id="GO:0003735">
    <property type="term" value="F:structural constituent of ribosome"/>
    <property type="evidence" value="ECO:0007669"/>
    <property type="project" value="InterPro"/>
</dbReference>
<proteinExistence type="inferred from homology"/>
<dbReference type="GO" id="GO:0005840">
    <property type="term" value="C:ribosome"/>
    <property type="evidence" value="ECO:0007669"/>
    <property type="project" value="UniProtKB-KW"/>
</dbReference>
<evidence type="ECO:0000313" key="7">
    <source>
        <dbReference type="EMBL" id="TET29098.1"/>
    </source>
</evidence>
<dbReference type="InterPro" id="IPR002136">
    <property type="entry name" value="Ribosomal_uL4"/>
</dbReference>
<feature type="region of interest" description="Disordered" evidence="6">
    <location>
        <begin position="42"/>
        <end position="71"/>
    </location>
</feature>
<comment type="similarity">
    <text evidence="1 5">Belongs to the universal ribosomal protein uL4 family.</text>
</comment>
<comment type="subunit">
    <text evidence="5">Part of the 50S ribosomal subunit.</text>
</comment>
<name>A0A523TFH9_UNCAE</name>
<organism evidence="7 8">
    <name type="scientific">Aerophobetes bacterium</name>
    <dbReference type="NCBI Taxonomy" id="2030807"/>
    <lineage>
        <taxon>Bacteria</taxon>
        <taxon>Candidatus Aerophobota</taxon>
    </lineage>
</organism>
<dbReference type="GO" id="GO:0006412">
    <property type="term" value="P:translation"/>
    <property type="evidence" value="ECO:0007669"/>
    <property type="project" value="UniProtKB-UniRule"/>
</dbReference>
<comment type="function">
    <text evidence="5">One of the primary rRNA binding proteins, this protein initially binds near the 5'-end of the 23S rRNA. It is important during the early stages of 50S assembly. It makes multiple contacts with different domains of the 23S rRNA in the assembled 50S subunit and ribosome.</text>
</comment>
<comment type="function">
    <text evidence="5">Forms part of the polypeptide exit tunnel.</text>
</comment>
<dbReference type="NCBIfam" id="TIGR03953">
    <property type="entry name" value="rplD_bact"/>
    <property type="match status" value="1"/>
</dbReference>
<keyword evidence="5" id="KW-0694">RNA-binding</keyword>
<sequence>MQLPLYNVEGKKAGKTTLDEDIFKGEINRWVLREAILAHQTNRRRGTASTKTRGEVRGGGRKPFAQKGSGRARAGSIRSPLWVGGGVAFGPKSRNFEYSLPKKVKRLVFKASLRKKLRENLLFVLDSLELKEPKTREMVEFLSHFPLEGRSLLILEEWDEKIRRATSNLPNLRVSLASLVSAYDILFHQSVFITRGALREIEDRLRK</sequence>
<keyword evidence="5" id="KW-0699">rRNA-binding</keyword>
<dbReference type="Gene3D" id="3.40.1370.10">
    <property type="match status" value="1"/>
</dbReference>
<evidence type="ECO:0000313" key="8">
    <source>
        <dbReference type="Proteomes" id="UP000316517"/>
    </source>
</evidence>
<dbReference type="Proteomes" id="UP000316517">
    <property type="component" value="Unassembled WGS sequence"/>
</dbReference>
<dbReference type="HAMAP" id="MF_01328_B">
    <property type="entry name" value="Ribosomal_uL4_B"/>
    <property type="match status" value="1"/>
</dbReference>
<dbReference type="InterPro" id="IPR023574">
    <property type="entry name" value="Ribosomal_uL4_dom_sf"/>
</dbReference>
<evidence type="ECO:0000256" key="6">
    <source>
        <dbReference type="SAM" id="MobiDB-lite"/>
    </source>
</evidence>
<dbReference type="PANTHER" id="PTHR10746">
    <property type="entry name" value="50S RIBOSOMAL PROTEIN L4"/>
    <property type="match status" value="1"/>
</dbReference>
<gene>
    <name evidence="5 7" type="primary">rplD</name>
    <name evidence="7" type="ORF">E3J68_02305</name>
</gene>
<dbReference type="AlphaFoldDB" id="A0A523TFH9"/>
<keyword evidence="2 5" id="KW-0689">Ribosomal protein</keyword>
<dbReference type="InterPro" id="IPR013005">
    <property type="entry name" value="Ribosomal_uL4-like"/>
</dbReference>
<dbReference type="SUPFAM" id="SSF52166">
    <property type="entry name" value="Ribosomal protein L4"/>
    <property type="match status" value="1"/>
</dbReference>
<evidence type="ECO:0000256" key="5">
    <source>
        <dbReference type="HAMAP-Rule" id="MF_01328"/>
    </source>
</evidence>
<evidence type="ECO:0000256" key="1">
    <source>
        <dbReference type="ARBA" id="ARBA00010528"/>
    </source>
</evidence>
<dbReference type="GO" id="GO:1990904">
    <property type="term" value="C:ribonucleoprotein complex"/>
    <property type="evidence" value="ECO:0007669"/>
    <property type="project" value="UniProtKB-KW"/>
</dbReference>
<dbReference type="Pfam" id="PF00573">
    <property type="entry name" value="Ribosomal_L4"/>
    <property type="match status" value="1"/>
</dbReference>